<protein>
    <submittedName>
        <fullName evidence="8">Putative ABC transporter ATP-binding protein</fullName>
    </submittedName>
</protein>
<accession>A0A5C6ECR0</accession>
<dbReference type="RefSeq" id="WP_146598057.1">
    <property type="nucleotide sequence ID" value="NZ_SJPY01000001.1"/>
</dbReference>
<evidence type="ECO:0000313" key="9">
    <source>
        <dbReference type="Proteomes" id="UP000315471"/>
    </source>
</evidence>
<keyword evidence="8" id="KW-0547">Nucleotide-binding</keyword>
<dbReference type="SUPFAM" id="SSF90123">
    <property type="entry name" value="ABC transporter transmembrane region"/>
    <property type="match status" value="1"/>
</dbReference>
<dbReference type="InterPro" id="IPR011527">
    <property type="entry name" value="ABC1_TM_dom"/>
</dbReference>
<sequence>MRRLAAPRSEPEARGELGRHVWSLVAGLLPLLLIILVGLIVALLNSSGLMSPSIRLGTYLKVAIPDRFLAQSPLLQLLELVFFTVFVAGLFSLAVWMQRRSSDALARSIVKGLHRRVLQQSLRRAEVEGAAAQYVRVEQLISAHLPQIQAGLSMWFRAIPRSIVTLLGSVIVGLLVNVWLAVLAVIFGVLLWLLYQWLSVSDEDEVLDWEVPRSRQRMAEIVGQAPLLARLQTQGMADRAFGAELESLYRRLSSEQSRHSRLWPILFFCGALAVGILILGLGGNLLVGDNGLSVPAAFVLGLSLTSAVVGIHRLVQLSGQLKISDESSDSVYSYLRQSEDAPASEQRVGLVGLRKSLDVSDVSLHDSIGRSILSNFSLKLKPASLVAILGTDSVSTRALTELMMGFGRPHEGQLSIDDIPLLDIHPKALSRNVMWVDPSGPLWDGTIEENVRGGDSGFNNSDVMNVLERLDVYDRLQRLPEGLNTFITLGDGQLQEETTYAIGIARAMLHKPSVLIVVEPSSPAEHLPEDPTLACLKKLSQNGSLVIVLPRRLQTLRSADRVVLLNGPRLAGEGKHSELLANSDLYRHLNYLLFNPYRHKKTHASD</sequence>
<evidence type="ECO:0000256" key="1">
    <source>
        <dbReference type="ARBA" id="ARBA00004651"/>
    </source>
</evidence>
<name>A0A5C6ECR0_9BACT</name>
<dbReference type="GO" id="GO:0016887">
    <property type="term" value="F:ATP hydrolysis activity"/>
    <property type="evidence" value="ECO:0007669"/>
    <property type="project" value="InterPro"/>
</dbReference>
<evidence type="ECO:0000256" key="4">
    <source>
        <dbReference type="ARBA" id="ARBA00023136"/>
    </source>
</evidence>
<reference evidence="8 9" key="1">
    <citation type="submission" date="2019-02" db="EMBL/GenBank/DDBJ databases">
        <title>Deep-cultivation of Planctomycetes and their phenomic and genomic characterization uncovers novel biology.</title>
        <authorList>
            <person name="Wiegand S."/>
            <person name="Jogler M."/>
            <person name="Boedeker C."/>
            <person name="Pinto D."/>
            <person name="Vollmers J."/>
            <person name="Rivas-Marin E."/>
            <person name="Kohn T."/>
            <person name="Peeters S.H."/>
            <person name="Heuer A."/>
            <person name="Rast P."/>
            <person name="Oberbeckmann S."/>
            <person name="Bunk B."/>
            <person name="Jeske O."/>
            <person name="Meyerdierks A."/>
            <person name="Storesund J.E."/>
            <person name="Kallscheuer N."/>
            <person name="Luecker S."/>
            <person name="Lage O.M."/>
            <person name="Pohl T."/>
            <person name="Merkel B.J."/>
            <person name="Hornburger P."/>
            <person name="Mueller R.-W."/>
            <person name="Bruemmer F."/>
            <person name="Labrenz M."/>
            <person name="Spormann A.M."/>
            <person name="Op Den Camp H."/>
            <person name="Overmann J."/>
            <person name="Amann R."/>
            <person name="Jetten M.S.M."/>
            <person name="Mascher T."/>
            <person name="Medema M.H."/>
            <person name="Devos D.P."/>
            <person name="Kaster A.-K."/>
            <person name="Ovreas L."/>
            <person name="Rohde M."/>
            <person name="Galperin M.Y."/>
            <person name="Jogler C."/>
        </authorList>
    </citation>
    <scope>NUCLEOTIDE SEQUENCE [LARGE SCALE GENOMIC DNA]</scope>
    <source>
        <strain evidence="8 9">Q31b</strain>
    </source>
</reference>
<dbReference type="OrthoDB" id="1640806at2"/>
<keyword evidence="4 5" id="KW-0472">Membrane</keyword>
<dbReference type="PANTHER" id="PTHR43394">
    <property type="entry name" value="ATP-DEPENDENT PERMEASE MDL1, MITOCHONDRIAL"/>
    <property type="match status" value="1"/>
</dbReference>
<feature type="domain" description="ABC transmembrane type-1" evidence="7">
    <location>
        <begin position="21"/>
        <end position="321"/>
    </location>
</feature>
<feature type="domain" description="ABC transporter" evidence="6">
    <location>
        <begin position="357"/>
        <end position="592"/>
    </location>
</feature>
<feature type="transmembrane region" description="Helical" evidence="5">
    <location>
        <begin position="163"/>
        <end position="195"/>
    </location>
</feature>
<comment type="caution">
    <text evidence="8">The sequence shown here is derived from an EMBL/GenBank/DDBJ whole genome shotgun (WGS) entry which is preliminary data.</text>
</comment>
<dbReference type="GO" id="GO:0015421">
    <property type="term" value="F:ABC-type oligopeptide transporter activity"/>
    <property type="evidence" value="ECO:0007669"/>
    <property type="project" value="TreeGrafter"/>
</dbReference>
<dbReference type="Pfam" id="PF00005">
    <property type="entry name" value="ABC_tran"/>
    <property type="match status" value="1"/>
</dbReference>
<gene>
    <name evidence="8" type="ORF">Q31b_05080</name>
</gene>
<evidence type="ECO:0000259" key="7">
    <source>
        <dbReference type="PROSITE" id="PS50929"/>
    </source>
</evidence>
<dbReference type="InterPro" id="IPR003439">
    <property type="entry name" value="ABC_transporter-like_ATP-bd"/>
</dbReference>
<evidence type="ECO:0000259" key="6">
    <source>
        <dbReference type="PROSITE" id="PS50893"/>
    </source>
</evidence>
<dbReference type="PROSITE" id="PS50929">
    <property type="entry name" value="ABC_TM1F"/>
    <property type="match status" value="1"/>
</dbReference>
<evidence type="ECO:0000313" key="8">
    <source>
        <dbReference type="EMBL" id="TWU45336.1"/>
    </source>
</evidence>
<feature type="transmembrane region" description="Helical" evidence="5">
    <location>
        <begin position="294"/>
        <end position="315"/>
    </location>
</feature>
<dbReference type="Gene3D" id="1.20.1560.10">
    <property type="entry name" value="ABC transporter type 1, transmembrane domain"/>
    <property type="match status" value="1"/>
</dbReference>
<proteinExistence type="predicted"/>
<evidence type="ECO:0000256" key="3">
    <source>
        <dbReference type="ARBA" id="ARBA00022989"/>
    </source>
</evidence>
<keyword evidence="9" id="KW-1185">Reference proteome</keyword>
<dbReference type="InterPro" id="IPR027417">
    <property type="entry name" value="P-loop_NTPase"/>
</dbReference>
<dbReference type="SUPFAM" id="SSF52540">
    <property type="entry name" value="P-loop containing nucleoside triphosphate hydrolases"/>
    <property type="match status" value="1"/>
</dbReference>
<organism evidence="8 9">
    <name type="scientific">Novipirellula aureliae</name>
    <dbReference type="NCBI Taxonomy" id="2527966"/>
    <lineage>
        <taxon>Bacteria</taxon>
        <taxon>Pseudomonadati</taxon>
        <taxon>Planctomycetota</taxon>
        <taxon>Planctomycetia</taxon>
        <taxon>Pirellulales</taxon>
        <taxon>Pirellulaceae</taxon>
        <taxon>Novipirellula</taxon>
    </lineage>
</organism>
<dbReference type="EMBL" id="SJPY01000001">
    <property type="protein sequence ID" value="TWU45336.1"/>
    <property type="molecule type" value="Genomic_DNA"/>
</dbReference>
<feature type="transmembrane region" description="Helical" evidence="5">
    <location>
        <begin position="21"/>
        <end position="44"/>
    </location>
</feature>
<keyword evidence="8" id="KW-0067">ATP-binding</keyword>
<dbReference type="AlphaFoldDB" id="A0A5C6ECR0"/>
<evidence type="ECO:0000256" key="5">
    <source>
        <dbReference type="SAM" id="Phobius"/>
    </source>
</evidence>
<dbReference type="PROSITE" id="PS50893">
    <property type="entry name" value="ABC_TRANSPORTER_2"/>
    <property type="match status" value="1"/>
</dbReference>
<dbReference type="InterPro" id="IPR039421">
    <property type="entry name" value="Type_1_exporter"/>
</dbReference>
<keyword evidence="3 5" id="KW-1133">Transmembrane helix</keyword>
<dbReference type="InterPro" id="IPR036640">
    <property type="entry name" value="ABC1_TM_sf"/>
</dbReference>
<evidence type="ECO:0000256" key="2">
    <source>
        <dbReference type="ARBA" id="ARBA00022692"/>
    </source>
</evidence>
<dbReference type="PANTHER" id="PTHR43394:SF1">
    <property type="entry name" value="ATP-BINDING CASSETTE SUB-FAMILY B MEMBER 10, MITOCHONDRIAL"/>
    <property type="match status" value="1"/>
</dbReference>
<dbReference type="Gene3D" id="3.40.50.300">
    <property type="entry name" value="P-loop containing nucleotide triphosphate hydrolases"/>
    <property type="match status" value="1"/>
</dbReference>
<feature type="transmembrane region" description="Helical" evidence="5">
    <location>
        <begin position="262"/>
        <end position="287"/>
    </location>
</feature>
<comment type="subcellular location">
    <subcellularLocation>
        <location evidence="1">Cell membrane</location>
        <topology evidence="1">Multi-pass membrane protein</topology>
    </subcellularLocation>
</comment>
<dbReference type="GO" id="GO:0005886">
    <property type="term" value="C:plasma membrane"/>
    <property type="evidence" value="ECO:0007669"/>
    <property type="project" value="UniProtKB-SubCell"/>
</dbReference>
<dbReference type="Proteomes" id="UP000315471">
    <property type="component" value="Unassembled WGS sequence"/>
</dbReference>
<feature type="transmembrane region" description="Helical" evidence="5">
    <location>
        <begin position="74"/>
        <end position="97"/>
    </location>
</feature>
<keyword evidence="2 5" id="KW-0812">Transmembrane</keyword>
<dbReference type="GO" id="GO:0005524">
    <property type="term" value="F:ATP binding"/>
    <property type="evidence" value="ECO:0007669"/>
    <property type="project" value="UniProtKB-KW"/>
</dbReference>